<feature type="compositionally biased region" description="Polar residues" evidence="1">
    <location>
        <begin position="488"/>
        <end position="503"/>
    </location>
</feature>
<feature type="region of interest" description="Disordered" evidence="1">
    <location>
        <begin position="396"/>
        <end position="455"/>
    </location>
</feature>
<name>A0A4Z0YRC7_9PEZI</name>
<feature type="region of interest" description="Disordered" evidence="1">
    <location>
        <begin position="483"/>
        <end position="543"/>
    </location>
</feature>
<sequence length="561" mass="63391">MSNVISEDFLYNLACECEALFDELRDTPAKTNSELFTEFQQRFAIWAANLGVFARKSQCLDTRLRNSQYLQDLVARLLDILRRVLQRCKVETRSRGEGYPETIGLKESQTSFNDTHLADLKAIDYTLTRLNRLGVTIRQSNLGKADTRVERFATTLNLEPFEYLCANAVQTLYPNAHLSLRSYLSKSMTKRYADMLFLKSRQEKLMTRREPSIRLPSIPEVPISDSQGDIQIALPERIVNDSITANVSKMPPAASQSDLSSVNVQQIRSRLQTPTQASTNYCKTSSIQLGQKECSDAHPAYPTFDEWFGHMALHSRRWNERVYLTSSWVCPICESSQDVYNSPEALYSHMEGFHNADFTNEQLQLISRQSKIHQSRAWNACLLCCFVVEEHGNTGIPKRRKGELKQETTKSARKSLEMTNPHPQMSNTEFSDTSSDSDSADSHRHQQQQQIEDRSKVLARHVAAHLQALMILTLRFADIHNDGEGPGDNTNNDSINVDQGSSASERDDVESLSDIASKADIASDIAKEDTNDTEGAIDRDVVEDEILIPDTNVDLSDVPRQ</sequence>
<feature type="compositionally biased region" description="Polar residues" evidence="1">
    <location>
        <begin position="417"/>
        <end position="430"/>
    </location>
</feature>
<dbReference type="EMBL" id="SKBN01000027">
    <property type="protein sequence ID" value="TGJ86467.1"/>
    <property type="molecule type" value="Genomic_DNA"/>
</dbReference>
<feature type="compositionally biased region" description="Basic and acidic residues" evidence="1">
    <location>
        <begin position="403"/>
        <end position="416"/>
    </location>
</feature>
<evidence type="ECO:0008006" key="4">
    <source>
        <dbReference type="Google" id="ProtNLM"/>
    </source>
</evidence>
<accession>A0A4Z0YRC7</accession>
<evidence type="ECO:0000313" key="3">
    <source>
        <dbReference type="Proteomes" id="UP000297716"/>
    </source>
</evidence>
<feature type="compositionally biased region" description="Basic and acidic residues" evidence="1">
    <location>
        <begin position="525"/>
        <end position="540"/>
    </location>
</feature>
<gene>
    <name evidence="2" type="ORF">E0Z10_g2279</name>
</gene>
<dbReference type="Proteomes" id="UP000297716">
    <property type="component" value="Unassembled WGS sequence"/>
</dbReference>
<protein>
    <recommendedName>
        <fullName evidence="4">C2H2-type domain-containing protein</fullName>
    </recommendedName>
</protein>
<organism evidence="2 3">
    <name type="scientific">Xylaria hypoxylon</name>
    <dbReference type="NCBI Taxonomy" id="37992"/>
    <lineage>
        <taxon>Eukaryota</taxon>
        <taxon>Fungi</taxon>
        <taxon>Dikarya</taxon>
        <taxon>Ascomycota</taxon>
        <taxon>Pezizomycotina</taxon>
        <taxon>Sordariomycetes</taxon>
        <taxon>Xylariomycetidae</taxon>
        <taxon>Xylariales</taxon>
        <taxon>Xylariaceae</taxon>
        <taxon>Xylaria</taxon>
    </lineage>
</organism>
<comment type="caution">
    <text evidence="2">The sequence shown here is derived from an EMBL/GenBank/DDBJ whole genome shotgun (WGS) entry which is preliminary data.</text>
</comment>
<keyword evidence="3" id="KW-1185">Reference proteome</keyword>
<dbReference type="AlphaFoldDB" id="A0A4Z0YRC7"/>
<dbReference type="OrthoDB" id="195446at2759"/>
<reference evidence="2 3" key="1">
    <citation type="submission" date="2019-03" db="EMBL/GenBank/DDBJ databases">
        <title>Draft genome sequence of Xylaria hypoxylon DSM 108379, a ubiquitous saprotrophic-parasitic fungi on hardwood.</title>
        <authorList>
            <person name="Buettner E."/>
            <person name="Leonhardt S."/>
            <person name="Gebauer A.M."/>
            <person name="Liers C."/>
            <person name="Hofrichter M."/>
            <person name="Kellner H."/>
        </authorList>
    </citation>
    <scope>NUCLEOTIDE SEQUENCE [LARGE SCALE GENOMIC DNA]</scope>
    <source>
        <strain evidence="2 3">DSM 108379</strain>
    </source>
</reference>
<proteinExistence type="predicted"/>
<evidence type="ECO:0000313" key="2">
    <source>
        <dbReference type="EMBL" id="TGJ86467.1"/>
    </source>
</evidence>
<feature type="compositionally biased region" description="Low complexity" evidence="1">
    <location>
        <begin position="513"/>
        <end position="524"/>
    </location>
</feature>
<dbReference type="STRING" id="37992.A0A4Z0YRC7"/>
<evidence type="ECO:0000256" key="1">
    <source>
        <dbReference type="SAM" id="MobiDB-lite"/>
    </source>
</evidence>